<organism evidence="7 8">
    <name type="scientific">Chondromyces crocatus</name>
    <dbReference type="NCBI Taxonomy" id="52"/>
    <lineage>
        <taxon>Bacteria</taxon>
        <taxon>Pseudomonadati</taxon>
        <taxon>Myxococcota</taxon>
        <taxon>Polyangia</taxon>
        <taxon>Polyangiales</taxon>
        <taxon>Polyangiaceae</taxon>
        <taxon>Chondromyces</taxon>
    </lineage>
</organism>
<dbReference type="PROSITE" id="PS00211">
    <property type="entry name" value="ABC_TRANSPORTER_1"/>
    <property type="match status" value="1"/>
</dbReference>
<dbReference type="Proteomes" id="UP000067626">
    <property type="component" value="Chromosome"/>
</dbReference>
<keyword evidence="1" id="KW-0813">Transport</keyword>
<keyword evidence="3 7" id="KW-0067">ATP-binding</keyword>
<dbReference type="PANTHER" id="PTHR42794:SF1">
    <property type="entry name" value="HEMIN IMPORT ATP-BINDING PROTEIN HMUV"/>
    <property type="match status" value="1"/>
</dbReference>
<dbReference type="Gene3D" id="3.40.50.300">
    <property type="entry name" value="P-loop containing nucleotide triphosphate hydrolases"/>
    <property type="match status" value="1"/>
</dbReference>
<keyword evidence="2" id="KW-0547">Nucleotide-binding</keyword>
<sequence length="264" mass="27925">MIEARGVGVRIGGNDLLTDVSLRVAAGECVALVGPNGAGKSTFLRVLSGDLAPTTGDVLLGERPLGRYAPEQLARVRAVLPQEAGLRFAFTALEVALMGRAPHTQGADRPDDLRIARDALRRVGLAGQADRLYTTLSGGERQRVQLARVLAQLPPADSEGPRALLLDEPIASQDLAHQHRVLRIARDEARAGVAVIVVLHDLGLAAQYADRIGVLARGRLVAAGPPSEVLSTALLRDVFSVAARIAFDPACPGRPLVFVETDDL</sequence>
<accession>A0A0K1EFE6</accession>
<proteinExistence type="predicted"/>
<evidence type="ECO:0000313" key="7">
    <source>
        <dbReference type="EMBL" id="AKT39427.1"/>
    </source>
</evidence>
<evidence type="ECO:0000313" key="8">
    <source>
        <dbReference type="Proteomes" id="UP000067626"/>
    </source>
</evidence>
<evidence type="ECO:0000256" key="5">
    <source>
        <dbReference type="ARBA" id="ARBA00037066"/>
    </source>
</evidence>
<reference evidence="7 8" key="1">
    <citation type="submission" date="2015-07" db="EMBL/GenBank/DDBJ databases">
        <title>Genome analysis of myxobacterium Chondromyces crocatus Cm c5 reveals a high potential for natural compound synthesis and the genetic basis for the loss of fruiting body formation.</title>
        <authorList>
            <person name="Zaburannyi N."/>
            <person name="Bunk B."/>
            <person name="Maier J."/>
            <person name="Overmann J."/>
            <person name="Mueller R."/>
        </authorList>
    </citation>
    <scope>NUCLEOTIDE SEQUENCE [LARGE SCALE GENOMIC DNA]</scope>
    <source>
        <strain evidence="7 8">Cm c5</strain>
    </source>
</reference>
<dbReference type="STRING" id="52.CMC5_035740"/>
<dbReference type="InterPro" id="IPR017871">
    <property type="entry name" value="ABC_transporter-like_CS"/>
</dbReference>
<dbReference type="GO" id="GO:0005524">
    <property type="term" value="F:ATP binding"/>
    <property type="evidence" value="ECO:0007669"/>
    <property type="project" value="UniProtKB-KW"/>
</dbReference>
<dbReference type="CDD" id="cd03214">
    <property type="entry name" value="ABC_Iron-Siderophores_B12_Hemin"/>
    <property type="match status" value="1"/>
</dbReference>
<dbReference type="InterPro" id="IPR027417">
    <property type="entry name" value="P-loop_NTPase"/>
</dbReference>
<protein>
    <submittedName>
        <fullName evidence="7">Iron ABC transporter ATP-binding protein</fullName>
    </submittedName>
</protein>
<dbReference type="PROSITE" id="PS50893">
    <property type="entry name" value="ABC_TRANSPORTER_2"/>
    <property type="match status" value="1"/>
</dbReference>
<dbReference type="PANTHER" id="PTHR42794">
    <property type="entry name" value="HEMIN IMPORT ATP-BINDING PROTEIN HMUV"/>
    <property type="match status" value="1"/>
</dbReference>
<keyword evidence="8" id="KW-1185">Reference proteome</keyword>
<dbReference type="InterPro" id="IPR003439">
    <property type="entry name" value="ABC_transporter-like_ATP-bd"/>
</dbReference>
<dbReference type="KEGG" id="ccro:CMC5_035740"/>
<dbReference type="GO" id="GO:0016887">
    <property type="term" value="F:ATP hydrolysis activity"/>
    <property type="evidence" value="ECO:0007669"/>
    <property type="project" value="InterPro"/>
</dbReference>
<evidence type="ECO:0000256" key="1">
    <source>
        <dbReference type="ARBA" id="ARBA00022448"/>
    </source>
</evidence>
<name>A0A0K1EFE6_CHOCO</name>
<evidence type="ECO:0000256" key="2">
    <source>
        <dbReference type="ARBA" id="ARBA00022741"/>
    </source>
</evidence>
<dbReference type="NCBIfam" id="NF010068">
    <property type="entry name" value="PRK13548.1"/>
    <property type="match status" value="1"/>
</dbReference>
<dbReference type="AlphaFoldDB" id="A0A0K1EFE6"/>
<gene>
    <name evidence="7" type="ORF">CMC5_035740</name>
</gene>
<evidence type="ECO:0000256" key="4">
    <source>
        <dbReference type="ARBA" id="ARBA00022967"/>
    </source>
</evidence>
<evidence type="ECO:0000259" key="6">
    <source>
        <dbReference type="PROSITE" id="PS50893"/>
    </source>
</evidence>
<dbReference type="SMART" id="SM00382">
    <property type="entry name" value="AAA"/>
    <property type="match status" value="1"/>
</dbReference>
<dbReference type="SUPFAM" id="SSF52540">
    <property type="entry name" value="P-loop containing nucleoside triphosphate hydrolases"/>
    <property type="match status" value="1"/>
</dbReference>
<dbReference type="OrthoDB" id="9809450at2"/>
<dbReference type="InterPro" id="IPR003593">
    <property type="entry name" value="AAA+_ATPase"/>
</dbReference>
<keyword evidence="4" id="KW-1278">Translocase</keyword>
<feature type="domain" description="ABC transporter" evidence="6">
    <location>
        <begin position="2"/>
        <end position="242"/>
    </location>
</feature>
<dbReference type="EMBL" id="CP012159">
    <property type="protein sequence ID" value="AKT39427.1"/>
    <property type="molecule type" value="Genomic_DNA"/>
</dbReference>
<dbReference type="Pfam" id="PF00005">
    <property type="entry name" value="ABC_tran"/>
    <property type="match status" value="1"/>
</dbReference>
<dbReference type="RefSeq" id="WP_050431518.1">
    <property type="nucleotide sequence ID" value="NZ_CP012159.1"/>
</dbReference>
<evidence type="ECO:0000256" key="3">
    <source>
        <dbReference type="ARBA" id="ARBA00022840"/>
    </source>
</evidence>
<comment type="function">
    <text evidence="5">Part of the ABC transporter complex HmuTUV involved in hemin import. Responsible for energy coupling to the transport system.</text>
</comment>